<dbReference type="InterPro" id="IPR007848">
    <property type="entry name" value="Small_mtfrase_dom"/>
</dbReference>
<keyword evidence="9" id="KW-1185">Reference proteome</keyword>
<dbReference type="PANTHER" id="PTHR18895">
    <property type="entry name" value="HEMK METHYLTRANSFERASE"/>
    <property type="match status" value="1"/>
</dbReference>
<reference evidence="8 9" key="1">
    <citation type="journal article" date="2018" name="Sci. Rep.">
        <title>Rhizobium tumorigenes sp. nov., a novel plant tumorigenic bacterium isolated from cane gall tumors on thornless blackberry.</title>
        <authorList>
            <person name="Kuzmanovi N."/>
            <person name="Smalla K."/>
            <person name="Gronow S."/>
            <person name="PuBawska J."/>
        </authorList>
    </citation>
    <scope>NUCLEOTIDE SEQUENCE [LARGE SCALE GENOMIC DNA]</scope>
    <source>
        <strain evidence="8 9">1078</strain>
    </source>
</reference>
<gene>
    <name evidence="5 8" type="primary">prmC</name>
    <name evidence="8" type="ORF">PR017_13620</name>
</gene>
<dbReference type="EMBL" id="CP117255">
    <property type="protein sequence ID" value="WFR94836.1"/>
    <property type="molecule type" value="Genomic_DNA"/>
</dbReference>
<comment type="function">
    <text evidence="5">Methylates the class 1 translation termination release factors RF1/PrfA and RF2/PrfB on the glutamine residue of the universally conserved GGQ motif.</text>
</comment>
<keyword evidence="1 5" id="KW-0489">Methyltransferase</keyword>
<dbReference type="Gene3D" id="3.40.50.150">
    <property type="entry name" value="Vaccinia Virus protein VP39"/>
    <property type="match status" value="1"/>
</dbReference>
<dbReference type="EC" id="2.1.1.297" evidence="5"/>
<dbReference type="HAMAP" id="MF_02126">
    <property type="entry name" value="RF_methyltr_PrmC"/>
    <property type="match status" value="1"/>
</dbReference>
<dbReference type="GO" id="GO:0102559">
    <property type="term" value="F:peptide chain release factor N(5)-glutamine methyltransferase activity"/>
    <property type="evidence" value="ECO:0007669"/>
    <property type="project" value="UniProtKB-EC"/>
</dbReference>
<feature type="binding site" evidence="5">
    <location>
        <position position="195"/>
    </location>
    <ligand>
        <name>S-adenosyl-L-methionine</name>
        <dbReference type="ChEBI" id="CHEBI:59789"/>
    </ligand>
</feature>
<dbReference type="Proteomes" id="UP000249499">
    <property type="component" value="Chromosome"/>
</dbReference>
<dbReference type="InterPro" id="IPR019874">
    <property type="entry name" value="RF_methyltr_PrmC"/>
</dbReference>
<protein>
    <recommendedName>
        <fullName evidence="5">Release factor glutamine methyltransferase</fullName>
        <shortName evidence="5">RF MTase</shortName>
        <ecNumber evidence="5">2.1.1.297</ecNumber>
    </recommendedName>
    <alternativeName>
        <fullName evidence="5">N5-glutamine methyltransferase PrmC</fullName>
    </alternativeName>
    <alternativeName>
        <fullName evidence="5">Protein-(glutamine-N5) MTase PrmC</fullName>
    </alternativeName>
    <alternativeName>
        <fullName evidence="5">Protein-glutamine N-methyltransferase PrmC</fullName>
    </alternativeName>
</protein>
<evidence type="ECO:0000259" key="6">
    <source>
        <dbReference type="Pfam" id="PF05175"/>
    </source>
</evidence>
<dbReference type="RefSeq" id="WP_111219992.1">
    <property type="nucleotide sequence ID" value="NZ_CP117255.1"/>
</dbReference>
<dbReference type="GO" id="GO:0032259">
    <property type="term" value="P:methylation"/>
    <property type="evidence" value="ECO:0007669"/>
    <property type="project" value="UniProtKB-KW"/>
</dbReference>
<dbReference type="InterPro" id="IPR050320">
    <property type="entry name" value="N5-glutamine_MTase"/>
</dbReference>
<evidence type="ECO:0000313" key="8">
    <source>
        <dbReference type="EMBL" id="WFR94836.1"/>
    </source>
</evidence>
<evidence type="ECO:0000259" key="7">
    <source>
        <dbReference type="Pfam" id="PF17827"/>
    </source>
</evidence>
<reference evidence="9" key="2">
    <citation type="journal article" date="2023" name="MicrobiologyOpen">
        <title>Genomics of the tumorigenes clade of the family Rhizobiaceae and description of Rhizobium rhododendri sp. nov.</title>
        <authorList>
            <person name="Kuzmanovic N."/>
            <person name="diCenzo G.C."/>
            <person name="Bunk B."/>
            <person name="Sproeer C."/>
            <person name="Fruehling A."/>
            <person name="Neumann-Schaal M."/>
            <person name="Overmann J."/>
            <person name="Smalla K."/>
        </authorList>
    </citation>
    <scope>NUCLEOTIDE SEQUENCE [LARGE SCALE GENOMIC DNA]</scope>
    <source>
        <strain evidence="9">1078</strain>
    </source>
</reference>
<sequence>MSDAGQTIGALQVSTRNRFAEAGLDDPAADAKVLVSGLFGLTFTEIVTRSDQTVDAEGVVRLEDAIARRLRHEPVYRILGEREFYGLPLRLSAATLEPRADTEILVDSVLPHLRRLVDVHGTIDILDMGTGTGAICLALLHECRDATGLGSDISAEALATARGNAERNGLADRFRTAEGSWFTPISGQFHAIVSNPPYIVSDVMQTLAPEVRDFDPTAALDGGRDGLDAYRAIAADAAQFLHDDGVLGLEIGYDQRPTVTGLFEGSGFRLIEAARDYGHNDRALIFAKGI</sequence>
<feature type="binding site" evidence="5">
    <location>
        <position position="181"/>
    </location>
    <ligand>
        <name>S-adenosyl-L-methionine</name>
        <dbReference type="ChEBI" id="CHEBI:59789"/>
    </ligand>
</feature>
<name>A0AAF1K8L9_9HYPH</name>
<evidence type="ECO:0000256" key="3">
    <source>
        <dbReference type="ARBA" id="ARBA00022691"/>
    </source>
</evidence>
<feature type="domain" description="Release factor glutamine methyltransferase N-terminal" evidence="7">
    <location>
        <begin position="15"/>
        <end position="80"/>
    </location>
</feature>
<evidence type="ECO:0000256" key="1">
    <source>
        <dbReference type="ARBA" id="ARBA00022603"/>
    </source>
</evidence>
<dbReference type="Pfam" id="PF05175">
    <property type="entry name" value="MTS"/>
    <property type="match status" value="1"/>
</dbReference>
<accession>A0AAF1K8L9</accession>
<feature type="binding site" evidence="5">
    <location>
        <position position="152"/>
    </location>
    <ligand>
        <name>S-adenosyl-L-methionine</name>
        <dbReference type="ChEBI" id="CHEBI:59789"/>
    </ligand>
</feature>
<feature type="binding site" evidence="5">
    <location>
        <begin position="129"/>
        <end position="133"/>
    </location>
    <ligand>
        <name>S-adenosyl-L-methionine</name>
        <dbReference type="ChEBI" id="CHEBI:59789"/>
    </ligand>
</feature>
<proteinExistence type="inferred from homology"/>
<evidence type="ECO:0000256" key="5">
    <source>
        <dbReference type="HAMAP-Rule" id="MF_02126"/>
    </source>
</evidence>
<dbReference type="InterPro" id="IPR029063">
    <property type="entry name" value="SAM-dependent_MTases_sf"/>
</dbReference>
<dbReference type="NCBIfam" id="TIGR00536">
    <property type="entry name" value="hemK_fam"/>
    <property type="match status" value="1"/>
</dbReference>
<organism evidence="8 9">
    <name type="scientific">Rhizobium tumorigenes</name>
    <dbReference type="NCBI Taxonomy" id="2041385"/>
    <lineage>
        <taxon>Bacteria</taxon>
        <taxon>Pseudomonadati</taxon>
        <taxon>Pseudomonadota</taxon>
        <taxon>Alphaproteobacteria</taxon>
        <taxon>Hyphomicrobiales</taxon>
        <taxon>Rhizobiaceae</taxon>
        <taxon>Rhizobium/Agrobacterium group</taxon>
        <taxon>Rhizobium</taxon>
    </lineage>
</organism>
<evidence type="ECO:0000313" key="9">
    <source>
        <dbReference type="Proteomes" id="UP000249499"/>
    </source>
</evidence>
<feature type="binding site" evidence="5">
    <location>
        <begin position="195"/>
        <end position="198"/>
    </location>
    <ligand>
        <name>substrate</name>
    </ligand>
</feature>
<keyword evidence="3 5" id="KW-0949">S-adenosyl-L-methionine</keyword>
<dbReference type="PANTHER" id="PTHR18895:SF74">
    <property type="entry name" value="MTRF1L RELEASE FACTOR GLUTAMINE METHYLTRANSFERASE"/>
    <property type="match status" value="1"/>
</dbReference>
<comment type="similarity">
    <text evidence="5">Belongs to the protein N5-glutamine methyltransferase family. PrmC subfamily.</text>
</comment>
<dbReference type="CDD" id="cd02440">
    <property type="entry name" value="AdoMet_MTases"/>
    <property type="match status" value="1"/>
</dbReference>
<dbReference type="PROSITE" id="PS00092">
    <property type="entry name" value="N6_MTASE"/>
    <property type="match status" value="1"/>
</dbReference>
<dbReference type="InterPro" id="IPR002052">
    <property type="entry name" value="DNA_methylase_N6_adenine_CS"/>
</dbReference>
<comment type="catalytic activity">
    <reaction evidence="4 5">
        <text>L-glutaminyl-[peptide chain release factor] + S-adenosyl-L-methionine = N(5)-methyl-L-glutaminyl-[peptide chain release factor] + S-adenosyl-L-homocysteine + H(+)</text>
        <dbReference type="Rhea" id="RHEA:42896"/>
        <dbReference type="Rhea" id="RHEA-COMP:10271"/>
        <dbReference type="Rhea" id="RHEA-COMP:10272"/>
        <dbReference type="ChEBI" id="CHEBI:15378"/>
        <dbReference type="ChEBI" id="CHEBI:30011"/>
        <dbReference type="ChEBI" id="CHEBI:57856"/>
        <dbReference type="ChEBI" id="CHEBI:59789"/>
        <dbReference type="ChEBI" id="CHEBI:61891"/>
        <dbReference type="EC" id="2.1.1.297"/>
    </reaction>
</comment>
<keyword evidence="2 5" id="KW-0808">Transferase</keyword>
<dbReference type="AlphaFoldDB" id="A0AAF1K8L9"/>
<dbReference type="KEGG" id="rtu:PR017_13620"/>
<dbReference type="InterPro" id="IPR004556">
    <property type="entry name" value="HemK-like"/>
</dbReference>
<evidence type="ECO:0000256" key="2">
    <source>
        <dbReference type="ARBA" id="ARBA00022679"/>
    </source>
</evidence>
<dbReference type="SUPFAM" id="SSF53335">
    <property type="entry name" value="S-adenosyl-L-methionine-dependent methyltransferases"/>
    <property type="match status" value="1"/>
</dbReference>
<dbReference type="NCBIfam" id="TIGR03534">
    <property type="entry name" value="RF_mod_PrmC"/>
    <property type="match status" value="1"/>
</dbReference>
<dbReference type="GO" id="GO:0003676">
    <property type="term" value="F:nucleic acid binding"/>
    <property type="evidence" value="ECO:0007669"/>
    <property type="project" value="InterPro"/>
</dbReference>
<dbReference type="InterPro" id="IPR040758">
    <property type="entry name" value="PrmC_N"/>
</dbReference>
<evidence type="ECO:0000256" key="4">
    <source>
        <dbReference type="ARBA" id="ARBA00048391"/>
    </source>
</evidence>
<dbReference type="Pfam" id="PF17827">
    <property type="entry name" value="PrmC_N"/>
    <property type="match status" value="1"/>
</dbReference>
<feature type="domain" description="Methyltransferase small" evidence="6">
    <location>
        <begin position="122"/>
        <end position="200"/>
    </location>
</feature>
<dbReference type="Gene3D" id="1.10.8.10">
    <property type="entry name" value="DNA helicase RuvA subunit, C-terminal domain"/>
    <property type="match status" value="1"/>
</dbReference>